<evidence type="ECO:0000313" key="2">
    <source>
        <dbReference type="EMBL" id="SCY03558.1"/>
    </source>
</evidence>
<feature type="transmembrane region" description="Helical" evidence="1">
    <location>
        <begin position="41"/>
        <end position="61"/>
    </location>
</feature>
<sequence length="117" mass="13163">MTEIDWVTADFLATFYGAVFITNIITHFIKDYMPEGLDKKIITLFVAIFVTLANRLIYAGISISNVYISIINSFLVAAAAIGNYDIIISKMKKRELLDQNKLAPKKEVSSNINLNEK</sequence>
<keyword evidence="1" id="KW-0812">Transmembrane</keyword>
<dbReference type="AlphaFoldDB" id="A0A1G5CMP2"/>
<proteinExistence type="predicted"/>
<keyword evidence="3" id="KW-1185">Reference proteome</keyword>
<dbReference type="OrthoDB" id="1957210at2"/>
<dbReference type="STRING" id="1120976.SAMN03080606_00708"/>
<name>A0A1G5CMP2_9FIRM</name>
<protein>
    <recommendedName>
        <fullName evidence="4">Phage holin family Hol44, holin superfamily V</fullName>
    </recommendedName>
</protein>
<feature type="transmembrane region" description="Helical" evidence="1">
    <location>
        <begin position="67"/>
        <end position="87"/>
    </location>
</feature>
<organism evidence="2 3">
    <name type="scientific">Alkaliphilus peptidifermentans DSM 18978</name>
    <dbReference type="NCBI Taxonomy" id="1120976"/>
    <lineage>
        <taxon>Bacteria</taxon>
        <taxon>Bacillati</taxon>
        <taxon>Bacillota</taxon>
        <taxon>Clostridia</taxon>
        <taxon>Peptostreptococcales</taxon>
        <taxon>Natronincolaceae</taxon>
        <taxon>Alkaliphilus</taxon>
    </lineage>
</organism>
<gene>
    <name evidence="2" type="ORF">SAMN03080606_00708</name>
</gene>
<reference evidence="2 3" key="1">
    <citation type="submission" date="2016-10" db="EMBL/GenBank/DDBJ databases">
        <authorList>
            <person name="de Groot N.N."/>
        </authorList>
    </citation>
    <scope>NUCLEOTIDE SEQUENCE [LARGE SCALE GENOMIC DNA]</scope>
    <source>
        <strain evidence="2 3">DSM 18978</strain>
    </source>
</reference>
<evidence type="ECO:0008006" key="4">
    <source>
        <dbReference type="Google" id="ProtNLM"/>
    </source>
</evidence>
<dbReference type="RefSeq" id="WP_091540018.1">
    <property type="nucleotide sequence ID" value="NZ_FMUS01000003.1"/>
</dbReference>
<feature type="transmembrane region" description="Helical" evidence="1">
    <location>
        <begin position="6"/>
        <end position="29"/>
    </location>
</feature>
<accession>A0A1G5CMP2</accession>
<dbReference type="EMBL" id="FMUS01000003">
    <property type="protein sequence ID" value="SCY03558.1"/>
    <property type="molecule type" value="Genomic_DNA"/>
</dbReference>
<keyword evidence="1" id="KW-1133">Transmembrane helix</keyword>
<evidence type="ECO:0000256" key="1">
    <source>
        <dbReference type="SAM" id="Phobius"/>
    </source>
</evidence>
<keyword evidence="1" id="KW-0472">Membrane</keyword>
<dbReference type="Proteomes" id="UP000198636">
    <property type="component" value="Unassembled WGS sequence"/>
</dbReference>
<evidence type="ECO:0000313" key="3">
    <source>
        <dbReference type="Proteomes" id="UP000198636"/>
    </source>
</evidence>